<gene>
    <name evidence="6" type="ORF">IAD26_00465</name>
</gene>
<sequence length="286" mass="33170">MNNSIIQAQCVNLKELNHLFIDLEYTKTQNKNFNVYRSRSFNQKNKKYLQLDEIKDALKQVDKSKLKYIYLTGKNSMTHPEFNHILRLCLTYCSVTIFSDGSCINDKKSRFLKRVEEEGNNEIIFKIEINHYDEKTNDEISGRGSFRKAIHAVTSLNKYGFNPILVIKSMEDNIEDLKEGFIELGAKFKFETEDINFCFIPAIEKNKVCNDNIDNCKNNAANCELDCMNSRLLTKSGVYNCPLLINDYRGRSGASLGDFSCKCYLETEECQQCTQYGKRIYSNNWV</sequence>
<feature type="domain" description="Radical SAM core" evidence="5">
    <location>
        <begin position="42"/>
        <end position="163"/>
    </location>
</feature>
<dbReference type="InterPro" id="IPR013785">
    <property type="entry name" value="Aldolase_TIM"/>
</dbReference>
<evidence type="ECO:0000256" key="3">
    <source>
        <dbReference type="ARBA" id="ARBA00023004"/>
    </source>
</evidence>
<keyword evidence="1" id="KW-0949">S-adenosyl-L-methionine</keyword>
<dbReference type="EMBL" id="DVOD01000006">
    <property type="protein sequence ID" value="HIU91583.1"/>
    <property type="molecule type" value="Genomic_DNA"/>
</dbReference>
<evidence type="ECO:0000259" key="5">
    <source>
        <dbReference type="Pfam" id="PF04055"/>
    </source>
</evidence>
<proteinExistence type="predicted"/>
<reference evidence="6" key="1">
    <citation type="submission" date="2020-10" db="EMBL/GenBank/DDBJ databases">
        <authorList>
            <person name="Gilroy R."/>
        </authorList>
    </citation>
    <scope>NUCLEOTIDE SEQUENCE</scope>
    <source>
        <strain evidence="6">CHK154-7741</strain>
    </source>
</reference>
<dbReference type="GO" id="GO:0051536">
    <property type="term" value="F:iron-sulfur cluster binding"/>
    <property type="evidence" value="ECO:0007669"/>
    <property type="project" value="UniProtKB-KW"/>
</dbReference>
<dbReference type="InterPro" id="IPR007197">
    <property type="entry name" value="rSAM"/>
</dbReference>
<comment type="caution">
    <text evidence="6">The sequence shown here is derived from an EMBL/GenBank/DDBJ whole genome shotgun (WGS) entry which is preliminary data.</text>
</comment>
<dbReference type="Pfam" id="PF04055">
    <property type="entry name" value="Radical_SAM"/>
    <property type="match status" value="1"/>
</dbReference>
<keyword evidence="4" id="KW-0411">Iron-sulfur</keyword>
<accession>A0A9D1SQ30</accession>
<dbReference type="AlphaFoldDB" id="A0A9D1SQ30"/>
<dbReference type="SUPFAM" id="SSF102114">
    <property type="entry name" value="Radical SAM enzymes"/>
    <property type="match status" value="1"/>
</dbReference>
<dbReference type="PANTHER" id="PTHR11228">
    <property type="entry name" value="RADICAL SAM DOMAIN PROTEIN"/>
    <property type="match status" value="1"/>
</dbReference>
<reference evidence="6" key="2">
    <citation type="journal article" date="2021" name="PeerJ">
        <title>Extensive microbial diversity within the chicken gut microbiome revealed by metagenomics and culture.</title>
        <authorList>
            <person name="Gilroy R."/>
            <person name="Ravi A."/>
            <person name="Getino M."/>
            <person name="Pursley I."/>
            <person name="Horton D.L."/>
            <person name="Alikhan N.F."/>
            <person name="Baker D."/>
            <person name="Gharbi K."/>
            <person name="Hall N."/>
            <person name="Watson M."/>
            <person name="Adriaenssens E.M."/>
            <person name="Foster-Nyarko E."/>
            <person name="Jarju S."/>
            <person name="Secka A."/>
            <person name="Antonio M."/>
            <person name="Oren A."/>
            <person name="Chaudhuri R.R."/>
            <person name="La Ragione R."/>
            <person name="Hildebrand F."/>
            <person name="Pallen M.J."/>
        </authorList>
    </citation>
    <scope>NUCLEOTIDE SEQUENCE</scope>
    <source>
        <strain evidence="6">CHK154-7741</strain>
    </source>
</reference>
<name>A0A9D1SQ30_9CLOT</name>
<protein>
    <submittedName>
        <fullName evidence="6">Radical SAM protein</fullName>
    </submittedName>
</protein>
<evidence type="ECO:0000256" key="2">
    <source>
        <dbReference type="ARBA" id="ARBA00022723"/>
    </source>
</evidence>
<dbReference type="GO" id="GO:0046872">
    <property type="term" value="F:metal ion binding"/>
    <property type="evidence" value="ECO:0007669"/>
    <property type="project" value="UniProtKB-KW"/>
</dbReference>
<dbReference type="InterPro" id="IPR058240">
    <property type="entry name" value="rSAM_sf"/>
</dbReference>
<keyword evidence="2" id="KW-0479">Metal-binding</keyword>
<dbReference type="PANTHER" id="PTHR11228:SF7">
    <property type="entry name" value="PQQA PEPTIDE CYCLASE"/>
    <property type="match status" value="1"/>
</dbReference>
<dbReference type="InterPro" id="IPR050377">
    <property type="entry name" value="Radical_SAM_PqqE_MftC-like"/>
</dbReference>
<evidence type="ECO:0000313" key="7">
    <source>
        <dbReference type="Proteomes" id="UP000886748"/>
    </source>
</evidence>
<dbReference type="Gene3D" id="3.20.20.70">
    <property type="entry name" value="Aldolase class I"/>
    <property type="match status" value="1"/>
</dbReference>
<evidence type="ECO:0000256" key="1">
    <source>
        <dbReference type="ARBA" id="ARBA00022691"/>
    </source>
</evidence>
<dbReference type="Proteomes" id="UP000886748">
    <property type="component" value="Unassembled WGS sequence"/>
</dbReference>
<evidence type="ECO:0000256" key="4">
    <source>
        <dbReference type="ARBA" id="ARBA00023014"/>
    </source>
</evidence>
<evidence type="ECO:0000313" key="6">
    <source>
        <dbReference type="EMBL" id="HIU91583.1"/>
    </source>
</evidence>
<keyword evidence="3" id="KW-0408">Iron</keyword>
<dbReference type="GO" id="GO:0003824">
    <property type="term" value="F:catalytic activity"/>
    <property type="evidence" value="ECO:0007669"/>
    <property type="project" value="InterPro"/>
</dbReference>
<organism evidence="6 7">
    <name type="scientific">Candidatus Limenecus avicola</name>
    <dbReference type="NCBI Taxonomy" id="2840847"/>
    <lineage>
        <taxon>Bacteria</taxon>
        <taxon>Bacillati</taxon>
        <taxon>Bacillota</taxon>
        <taxon>Clostridia</taxon>
        <taxon>Eubacteriales</taxon>
        <taxon>Clostridiaceae</taxon>
        <taxon>Clostridiaceae incertae sedis</taxon>
        <taxon>Candidatus Limenecus</taxon>
    </lineage>
</organism>